<accession>A0AC34PWM0</accession>
<protein>
    <submittedName>
        <fullName evidence="2">Uncharacterized protein</fullName>
    </submittedName>
</protein>
<dbReference type="Proteomes" id="UP000887576">
    <property type="component" value="Unplaced"/>
</dbReference>
<dbReference type="WBParaSite" id="JU765_v2.g10683.t1">
    <property type="protein sequence ID" value="JU765_v2.g10683.t1"/>
    <property type="gene ID" value="JU765_v2.g10683"/>
</dbReference>
<name>A0AC34PWM0_9BILA</name>
<evidence type="ECO:0000313" key="1">
    <source>
        <dbReference type="Proteomes" id="UP000887576"/>
    </source>
</evidence>
<proteinExistence type="predicted"/>
<sequence>MQQSRVFDESHSKSYQQLPPNVETFDNNNEKKDAPPQIPVCSNSSDPSISGKRIFSHHLYQQPAMSMDEFEETYMADYDFQYRQIDLTEYLEKEKALLKLRHFKSRLFEELLKYFRRWKQCGCYYKEDVNHFLLTMVDFIIAENRHLKSDFTVTKPIIERARELLDKHLATFVRKVATVEEALLMQPIKDAHRN</sequence>
<organism evidence="1 2">
    <name type="scientific">Panagrolaimus sp. JU765</name>
    <dbReference type="NCBI Taxonomy" id="591449"/>
    <lineage>
        <taxon>Eukaryota</taxon>
        <taxon>Metazoa</taxon>
        <taxon>Ecdysozoa</taxon>
        <taxon>Nematoda</taxon>
        <taxon>Chromadorea</taxon>
        <taxon>Rhabditida</taxon>
        <taxon>Tylenchina</taxon>
        <taxon>Panagrolaimomorpha</taxon>
        <taxon>Panagrolaimoidea</taxon>
        <taxon>Panagrolaimidae</taxon>
        <taxon>Panagrolaimus</taxon>
    </lineage>
</organism>
<evidence type="ECO:0000313" key="2">
    <source>
        <dbReference type="WBParaSite" id="JU765_v2.g10683.t1"/>
    </source>
</evidence>
<reference evidence="2" key="1">
    <citation type="submission" date="2022-11" db="UniProtKB">
        <authorList>
            <consortium name="WormBaseParasite"/>
        </authorList>
    </citation>
    <scope>IDENTIFICATION</scope>
</reference>